<feature type="compositionally biased region" description="Low complexity" evidence="2">
    <location>
        <begin position="769"/>
        <end position="782"/>
    </location>
</feature>
<dbReference type="GeneID" id="73345122"/>
<dbReference type="RefSeq" id="XP_049147257.1">
    <property type="nucleotide sequence ID" value="XM_049290112.1"/>
</dbReference>
<feature type="coiled-coil region" evidence="1">
    <location>
        <begin position="691"/>
        <end position="718"/>
    </location>
</feature>
<keyword evidence="4" id="KW-1185">Reference proteome</keyword>
<keyword evidence="1" id="KW-0175">Coiled coil</keyword>
<accession>A0A9Q8SYW0</accession>
<feature type="compositionally biased region" description="Polar residues" evidence="2">
    <location>
        <begin position="738"/>
        <end position="747"/>
    </location>
</feature>
<feature type="region of interest" description="Disordered" evidence="2">
    <location>
        <begin position="732"/>
        <end position="782"/>
    </location>
</feature>
<feature type="region of interest" description="Disordered" evidence="2">
    <location>
        <begin position="558"/>
        <end position="612"/>
    </location>
</feature>
<feature type="compositionally biased region" description="Acidic residues" evidence="2">
    <location>
        <begin position="748"/>
        <end position="760"/>
    </location>
</feature>
<dbReference type="AlphaFoldDB" id="A0A9Q8SYW0"/>
<dbReference type="InterPro" id="IPR021463">
    <property type="entry name" value="Methyltransf_34"/>
</dbReference>
<evidence type="ECO:0000256" key="2">
    <source>
        <dbReference type="SAM" id="MobiDB-lite"/>
    </source>
</evidence>
<dbReference type="Pfam" id="PF11312">
    <property type="entry name" value="Methyltransf_34"/>
    <property type="match status" value="1"/>
</dbReference>
<proteinExistence type="predicted"/>
<dbReference type="KEGG" id="clup:CLUP02_11144"/>
<evidence type="ECO:0000256" key="1">
    <source>
        <dbReference type="SAM" id="Coils"/>
    </source>
</evidence>
<name>A0A9Q8SYW0_9PEZI</name>
<gene>
    <name evidence="3" type="ORF">CLUP02_11144</name>
</gene>
<dbReference type="Proteomes" id="UP000830671">
    <property type="component" value="Chromosome 5"/>
</dbReference>
<feature type="region of interest" description="Disordered" evidence="2">
    <location>
        <begin position="209"/>
        <end position="232"/>
    </location>
</feature>
<dbReference type="EMBL" id="CP019477">
    <property type="protein sequence ID" value="UQC85645.1"/>
    <property type="molecule type" value="Genomic_DNA"/>
</dbReference>
<protein>
    <submittedName>
        <fullName evidence="3">Uncharacterized protein</fullName>
    </submittedName>
</protein>
<reference evidence="3" key="1">
    <citation type="journal article" date="2021" name="Mol. Plant Microbe Interact.">
        <title>Complete Genome Sequence of the Plant-Pathogenic Fungus Colletotrichum lupini.</title>
        <authorList>
            <person name="Baroncelli R."/>
            <person name="Pensec F."/>
            <person name="Da Lio D."/>
            <person name="Boufleur T."/>
            <person name="Vicente I."/>
            <person name="Sarrocco S."/>
            <person name="Picot A."/>
            <person name="Baraldi E."/>
            <person name="Sukno S."/>
            <person name="Thon M."/>
            <person name="Le Floch G."/>
        </authorList>
    </citation>
    <scope>NUCLEOTIDE SEQUENCE</scope>
    <source>
        <strain evidence="3">IMI 504893</strain>
    </source>
</reference>
<feature type="compositionally biased region" description="Basic and acidic residues" evidence="2">
    <location>
        <begin position="564"/>
        <end position="574"/>
    </location>
</feature>
<feature type="compositionally biased region" description="Low complexity" evidence="2">
    <location>
        <begin position="596"/>
        <end position="612"/>
    </location>
</feature>
<feature type="region of interest" description="Disordered" evidence="2">
    <location>
        <begin position="316"/>
        <end position="337"/>
    </location>
</feature>
<organism evidence="3 4">
    <name type="scientific">Colletotrichum lupini</name>
    <dbReference type="NCBI Taxonomy" id="145971"/>
    <lineage>
        <taxon>Eukaryota</taxon>
        <taxon>Fungi</taxon>
        <taxon>Dikarya</taxon>
        <taxon>Ascomycota</taxon>
        <taxon>Pezizomycotina</taxon>
        <taxon>Sordariomycetes</taxon>
        <taxon>Hypocreomycetidae</taxon>
        <taxon>Glomerellales</taxon>
        <taxon>Glomerellaceae</taxon>
        <taxon>Colletotrichum</taxon>
        <taxon>Colletotrichum acutatum species complex</taxon>
    </lineage>
</organism>
<evidence type="ECO:0000313" key="4">
    <source>
        <dbReference type="Proteomes" id="UP000830671"/>
    </source>
</evidence>
<sequence length="1012" mass="109846">MSLFGVFPPRPSPSIIIIIHHPSSQSHGVGVFPTCPASLPFLSHLQFSALGTVHSAFSSSQPLIFLALVLVGFVGSIVDRTLHSHYYPSVVDVLPCTTTIGIPIHPATPVRQKCPTFDLRFPLCRVPTSVSKSTAMGTPSLSTQRPYQLSSLVACIDSCEQQYLWIMETVCRHNAHIAQRFTWMAASFGYLRPTLSLLQSFRPAQRVPDFKASSKQMAQREPSAENIPTTPPSPPVLSLALFQAGDADKLWPSDTTWTTLASPGFPSFAEHQIQSCCGLLLPVDAAASECSPSGPSTGGRRLASRCATSVDNVKVRTGQRGRSTKMPRWAGLPDVNMRPNVDNSTEFSRFLDPLVRLRTRYSVPVECMPQTLNTTIYFVRRLNAFLYAAMCHPSGAGEHGPSVWDPASFVFIRANQGGRRPKLPSSLRMTSSLSTRISAASRSVYPSTPLLVEIEREKTYGFGRRNEFELALGGASEIVLFSWSNYMSNVSWVFGRCGSCPIEFSPHPTSTTASERFGDIRSTREHSELQLSLGSQYPKPHKRIRQFKKVDKTFTSSATMGKKMKVEHNIRDTSHNAANSKKTTGKPAKQQKAKPKAQPESQGQASSSSADNANAVDALPLVHQQRLLSSFASAFQPVLASPALATILQEVKAALYARDFDAAFTSAKPESLDAYAARWSPTRALAYAVVLLGIAEHLEGLEVQVKKAEDEAGAEVAEAAEGLQKLIVEDRTGDAPRDQNSSSPPSTDDQEVPPAAEDDAVTPPPPASEPTEADTTVTPKTTTQIKKEIKILSIGGGAAELAALAAYLSQQPAYLKGTITCLDAAPWAPVVSKLHAALTVPPPASRYANEAQATAAALVDPAARLSSSFSHLDALAMSRDQLSQTIGKEALLITLLFTLNELYTAAGIGKTTAFLLNLTATVPLGSLLLVVDSPGSYSEAAVGKESKKYPMQWLMDHTLVNKPQKDGVFPGCRWEKVESNDSVWFRLAESLNYPIPLENMRYQMHLYRATKP</sequence>
<evidence type="ECO:0000313" key="3">
    <source>
        <dbReference type="EMBL" id="UQC85645.1"/>
    </source>
</evidence>